<feature type="transmembrane region" description="Helical" evidence="15">
    <location>
        <begin position="28"/>
        <end position="47"/>
    </location>
</feature>
<evidence type="ECO:0000256" key="9">
    <source>
        <dbReference type="ARBA" id="ARBA00023133"/>
    </source>
</evidence>
<evidence type="ECO:0000256" key="10">
    <source>
        <dbReference type="ARBA" id="ARBA00023136"/>
    </source>
</evidence>
<comment type="miscellaneous">
    <text evidence="15">Carbon 2 of the heme B porphyrin ring is defined according to the Fischer nomenclature.</text>
</comment>
<dbReference type="CDD" id="cd13957">
    <property type="entry name" value="PT_UbiA_Cox10"/>
    <property type="match status" value="1"/>
</dbReference>
<evidence type="ECO:0000256" key="8">
    <source>
        <dbReference type="ARBA" id="ARBA00022989"/>
    </source>
</evidence>
<evidence type="ECO:0000256" key="5">
    <source>
        <dbReference type="ARBA" id="ARBA00022519"/>
    </source>
</evidence>
<feature type="transmembrane region" description="Helical" evidence="15">
    <location>
        <begin position="221"/>
        <end position="242"/>
    </location>
</feature>
<dbReference type="UniPathway" id="UPA00834">
    <property type="reaction ID" value="UER00712"/>
</dbReference>
<evidence type="ECO:0000256" key="7">
    <source>
        <dbReference type="ARBA" id="ARBA00022692"/>
    </source>
</evidence>
<keyword evidence="10 15" id="KW-0472">Membrane</keyword>
<dbReference type="OrthoDB" id="9814417at2"/>
<dbReference type="NCBIfam" id="NF003349">
    <property type="entry name" value="PRK04375.1-2"/>
    <property type="match status" value="1"/>
</dbReference>
<proteinExistence type="inferred from homology"/>
<keyword evidence="6 15" id="KW-0808">Transferase</keyword>
<dbReference type="RefSeq" id="WP_092834929.1">
    <property type="nucleotide sequence ID" value="NZ_CP028290.1"/>
</dbReference>
<keyword evidence="4 15" id="KW-1003">Cell membrane</keyword>
<dbReference type="GO" id="GO:0048034">
    <property type="term" value="P:heme O biosynthetic process"/>
    <property type="evidence" value="ECO:0007669"/>
    <property type="project" value="UniProtKB-UniRule"/>
</dbReference>
<dbReference type="InterPro" id="IPR030470">
    <property type="entry name" value="UbiA_prenylTrfase_CS"/>
</dbReference>
<feature type="transmembrane region" description="Helical" evidence="15">
    <location>
        <begin position="281"/>
        <end position="301"/>
    </location>
</feature>
<dbReference type="GO" id="GO:0005886">
    <property type="term" value="C:plasma membrane"/>
    <property type="evidence" value="ECO:0007669"/>
    <property type="project" value="UniProtKB-SubCell"/>
</dbReference>
<dbReference type="EC" id="2.5.1.141" evidence="3 15"/>
<evidence type="ECO:0000313" key="16">
    <source>
        <dbReference type="EMBL" id="SDP50118.1"/>
    </source>
</evidence>
<evidence type="ECO:0000256" key="3">
    <source>
        <dbReference type="ARBA" id="ARBA00012292"/>
    </source>
</evidence>
<feature type="transmembrane region" description="Helical" evidence="15">
    <location>
        <begin position="248"/>
        <end position="269"/>
    </location>
</feature>
<evidence type="ECO:0000256" key="14">
    <source>
        <dbReference type="ARBA" id="ARBA00047690"/>
    </source>
</evidence>
<feature type="transmembrane region" description="Helical" evidence="15">
    <location>
        <begin position="181"/>
        <end position="200"/>
    </location>
</feature>
<dbReference type="InterPro" id="IPR000537">
    <property type="entry name" value="UbiA_prenyltransferase"/>
</dbReference>
<dbReference type="AlphaFoldDB" id="A0A1H0T946"/>
<keyword evidence="9 15" id="KW-0350">Heme biosynthesis</keyword>
<feature type="transmembrane region" description="Helical" evidence="15">
    <location>
        <begin position="53"/>
        <end position="77"/>
    </location>
</feature>
<name>A0A1H0T946_9BURK</name>
<evidence type="ECO:0000256" key="4">
    <source>
        <dbReference type="ARBA" id="ARBA00022475"/>
    </source>
</evidence>
<evidence type="ECO:0000256" key="2">
    <source>
        <dbReference type="ARBA" id="ARBA00004919"/>
    </source>
</evidence>
<dbReference type="EMBL" id="FNJL01000014">
    <property type="protein sequence ID" value="SDP50118.1"/>
    <property type="molecule type" value="Genomic_DNA"/>
</dbReference>
<comment type="function">
    <text evidence="15">Converts heme B (protoheme IX) to heme O by substitution of the vinyl group on carbon 2 of heme B porphyrin ring with a hydroxyethyl farnesyl side group.</text>
</comment>
<evidence type="ECO:0000256" key="1">
    <source>
        <dbReference type="ARBA" id="ARBA00004651"/>
    </source>
</evidence>
<evidence type="ECO:0000256" key="15">
    <source>
        <dbReference type="HAMAP-Rule" id="MF_00154"/>
    </source>
</evidence>
<dbReference type="Proteomes" id="UP000199317">
    <property type="component" value="Unassembled WGS sequence"/>
</dbReference>
<dbReference type="GO" id="GO:0008495">
    <property type="term" value="F:protoheme IX farnesyltransferase activity"/>
    <property type="evidence" value="ECO:0007669"/>
    <property type="project" value="UniProtKB-UniRule"/>
</dbReference>
<reference evidence="17" key="1">
    <citation type="submission" date="2016-10" db="EMBL/GenBank/DDBJ databases">
        <authorList>
            <person name="Varghese N."/>
            <person name="Submissions S."/>
        </authorList>
    </citation>
    <scope>NUCLEOTIDE SEQUENCE [LARGE SCALE GENOMIC DNA]</scope>
    <source>
        <strain evidence="17">DSM 17101</strain>
    </source>
</reference>
<sequence length="302" mass="33178">MSAASASTASPAVPSRFSQFYALTKPRVVQLIVFCAFIGMVLAVPGLPSGAQWLHMAIACFGIWLVAGAAAAFNCLVEQHIDAKMKRTAWRPTAKGELSNAQTLAFSALLCLAGSLVLFMWVNALTMWLTFATFVGYAIIYTVVLKPRTPQNIVIGGASGAMPPVLGWASMTGDVGPEPLILFLIIFLWTPPHFWALALYRVEDYRKAGLPMLPVTHGNEFTRLQVLLYTFILFAGCLMPFVYGMSSWIYLAAAVVLSAGFCAYAFRLWRNYSDALARKTFRFSLIHLSLLFAALLVDHYVL</sequence>
<evidence type="ECO:0000256" key="12">
    <source>
        <dbReference type="ARBA" id="ARBA00040810"/>
    </source>
</evidence>
<accession>A0A1H0T946</accession>
<evidence type="ECO:0000256" key="13">
    <source>
        <dbReference type="ARBA" id="ARBA00042475"/>
    </source>
</evidence>
<evidence type="ECO:0000256" key="6">
    <source>
        <dbReference type="ARBA" id="ARBA00022679"/>
    </source>
</evidence>
<dbReference type="HAMAP" id="MF_00154">
    <property type="entry name" value="CyoE_CtaB"/>
    <property type="match status" value="1"/>
</dbReference>
<dbReference type="NCBIfam" id="TIGR01473">
    <property type="entry name" value="cyoE_ctaB"/>
    <property type="match status" value="1"/>
</dbReference>
<dbReference type="PANTHER" id="PTHR43448">
    <property type="entry name" value="PROTOHEME IX FARNESYLTRANSFERASE, MITOCHONDRIAL"/>
    <property type="match status" value="1"/>
</dbReference>
<evidence type="ECO:0000256" key="11">
    <source>
        <dbReference type="ARBA" id="ARBA00030253"/>
    </source>
</evidence>
<dbReference type="PANTHER" id="PTHR43448:SF7">
    <property type="entry name" value="4-HYDROXYBENZOATE SOLANESYLTRANSFERASE"/>
    <property type="match status" value="1"/>
</dbReference>
<keyword evidence="7 15" id="KW-0812">Transmembrane</keyword>
<evidence type="ECO:0000313" key="17">
    <source>
        <dbReference type="Proteomes" id="UP000199317"/>
    </source>
</evidence>
<comment type="subcellular location">
    <subcellularLocation>
        <location evidence="1 15">Cell membrane</location>
        <topology evidence="1 15">Multi-pass membrane protein</topology>
    </subcellularLocation>
</comment>
<feature type="transmembrane region" description="Helical" evidence="15">
    <location>
        <begin position="98"/>
        <end position="121"/>
    </location>
</feature>
<comment type="pathway">
    <text evidence="2 15">Porphyrin-containing compound metabolism; heme O biosynthesis; heme O from protoheme: step 1/1.</text>
</comment>
<keyword evidence="17" id="KW-1185">Reference proteome</keyword>
<keyword evidence="8 15" id="KW-1133">Transmembrane helix</keyword>
<feature type="transmembrane region" description="Helical" evidence="15">
    <location>
        <begin position="127"/>
        <end position="145"/>
    </location>
</feature>
<gene>
    <name evidence="15" type="primary">ctaB</name>
    <name evidence="16" type="ORF">SAMN04489708_11467</name>
</gene>
<protein>
    <recommendedName>
        <fullName evidence="12 15">Protoheme IX farnesyltransferase</fullName>
        <ecNumber evidence="3 15">2.5.1.141</ecNumber>
    </recommendedName>
    <alternativeName>
        <fullName evidence="13 15">Heme B farnesyltransferase</fullName>
    </alternativeName>
    <alternativeName>
        <fullName evidence="11 15">Heme O synthase</fullName>
    </alternativeName>
</protein>
<comment type="catalytic activity">
    <reaction evidence="14 15">
        <text>heme b + (2E,6E)-farnesyl diphosphate + H2O = Fe(II)-heme o + diphosphate</text>
        <dbReference type="Rhea" id="RHEA:28070"/>
        <dbReference type="ChEBI" id="CHEBI:15377"/>
        <dbReference type="ChEBI" id="CHEBI:33019"/>
        <dbReference type="ChEBI" id="CHEBI:60344"/>
        <dbReference type="ChEBI" id="CHEBI:60530"/>
        <dbReference type="ChEBI" id="CHEBI:175763"/>
        <dbReference type="EC" id="2.5.1.141"/>
    </reaction>
</comment>
<feature type="transmembrane region" description="Helical" evidence="15">
    <location>
        <begin position="152"/>
        <end position="169"/>
    </location>
</feature>
<dbReference type="InterPro" id="IPR006369">
    <property type="entry name" value="Protohaem_IX_farnesylTrfase"/>
</dbReference>
<dbReference type="PROSITE" id="PS00943">
    <property type="entry name" value="UBIA"/>
    <property type="match status" value="1"/>
</dbReference>
<keyword evidence="5" id="KW-0997">Cell inner membrane</keyword>
<dbReference type="Pfam" id="PF01040">
    <property type="entry name" value="UbiA"/>
    <property type="match status" value="1"/>
</dbReference>
<comment type="similarity">
    <text evidence="15">Belongs to the UbiA prenyltransferase family. Protoheme IX farnesyltransferase subfamily.</text>
</comment>
<dbReference type="Gene3D" id="1.10.357.140">
    <property type="entry name" value="UbiA prenyltransferase"/>
    <property type="match status" value="1"/>
</dbReference>
<dbReference type="InterPro" id="IPR044878">
    <property type="entry name" value="UbiA_sf"/>
</dbReference>
<organism evidence="16 17">
    <name type="scientific">Paracidovorax cattleyae</name>
    <dbReference type="NCBI Taxonomy" id="80868"/>
    <lineage>
        <taxon>Bacteria</taxon>
        <taxon>Pseudomonadati</taxon>
        <taxon>Pseudomonadota</taxon>
        <taxon>Betaproteobacteria</taxon>
        <taxon>Burkholderiales</taxon>
        <taxon>Comamonadaceae</taxon>
        <taxon>Paracidovorax</taxon>
    </lineage>
</organism>